<feature type="signal peptide" evidence="11">
    <location>
        <begin position="1"/>
        <end position="27"/>
    </location>
</feature>
<feature type="transmembrane region" description="Helical" evidence="11">
    <location>
        <begin position="372"/>
        <end position="395"/>
    </location>
</feature>
<evidence type="ECO:0000256" key="2">
    <source>
        <dbReference type="ARBA" id="ARBA00004236"/>
    </source>
</evidence>
<keyword evidence="8 11" id="KW-0406">Ion transport</keyword>
<dbReference type="InterPro" id="IPR006201">
    <property type="entry name" value="Neur_channel"/>
</dbReference>
<keyword evidence="9 11" id="KW-0472">Membrane</keyword>
<feature type="domain" description="Neurotransmitter-gated ion-channel transmembrane" evidence="13">
    <location>
        <begin position="315"/>
        <end position="399"/>
    </location>
</feature>
<evidence type="ECO:0000256" key="9">
    <source>
        <dbReference type="ARBA" id="ARBA00023136"/>
    </source>
</evidence>
<evidence type="ECO:0000313" key="15">
    <source>
        <dbReference type="RefSeq" id="XP_018329048.1"/>
    </source>
</evidence>
<dbReference type="Pfam" id="PF02932">
    <property type="entry name" value="Neur_chan_memb"/>
    <property type="match status" value="1"/>
</dbReference>
<dbReference type="GO" id="GO:0005886">
    <property type="term" value="C:plasma membrane"/>
    <property type="evidence" value="ECO:0007669"/>
    <property type="project" value="UniProtKB-SubCell"/>
</dbReference>
<keyword evidence="4" id="KW-1003">Cell membrane</keyword>
<feature type="domain" description="Neurotransmitter-gated ion-channel ligand-binding" evidence="12">
    <location>
        <begin position="97"/>
        <end position="305"/>
    </location>
</feature>
<evidence type="ECO:0000256" key="1">
    <source>
        <dbReference type="ARBA" id="ARBA00004141"/>
    </source>
</evidence>
<feature type="transmembrane region" description="Helical" evidence="11">
    <location>
        <begin position="307"/>
        <end position="331"/>
    </location>
</feature>
<dbReference type="SUPFAM" id="SSF90112">
    <property type="entry name" value="Neurotransmitter-gated ion-channel transmembrane pore"/>
    <property type="match status" value="1"/>
</dbReference>
<dbReference type="InterPro" id="IPR006028">
    <property type="entry name" value="GABAA/Glycine_rcpt"/>
</dbReference>
<gene>
    <name evidence="15" type="primary">LOC108739572</name>
</gene>
<dbReference type="GO" id="GO:0005254">
    <property type="term" value="F:chloride channel activity"/>
    <property type="evidence" value="ECO:0007669"/>
    <property type="project" value="UniProtKB-ARBA"/>
</dbReference>
<keyword evidence="5 11" id="KW-0812">Transmembrane</keyword>
<dbReference type="PRINTS" id="PR00252">
    <property type="entry name" value="NRIONCHANNEL"/>
</dbReference>
<keyword evidence="14" id="KW-1185">Reference proteome</keyword>
<keyword evidence="10 11" id="KW-0407">Ion channel</keyword>
<dbReference type="InterPro" id="IPR006202">
    <property type="entry name" value="Neur_chan_lig-bd"/>
</dbReference>
<evidence type="ECO:0000256" key="6">
    <source>
        <dbReference type="ARBA" id="ARBA00022729"/>
    </source>
</evidence>
<evidence type="ECO:0000259" key="12">
    <source>
        <dbReference type="Pfam" id="PF02931"/>
    </source>
</evidence>
<dbReference type="Gene3D" id="1.20.58.390">
    <property type="entry name" value="Neurotransmitter-gated ion-channel transmembrane domain"/>
    <property type="match status" value="1"/>
</dbReference>
<evidence type="ECO:0000256" key="4">
    <source>
        <dbReference type="ARBA" id="ARBA00022475"/>
    </source>
</evidence>
<dbReference type="CDD" id="cd18987">
    <property type="entry name" value="LGIC_ECD_anion"/>
    <property type="match status" value="1"/>
</dbReference>
<dbReference type="Pfam" id="PF02931">
    <property type="entry name" value="Neur_chan_LBD"/>
    <property type="match status" value="1"/>
</dbReference>
<evidence type="ECO:0000256" key="3">
    <source>
        <dbReference type="ARBA" id="ARBA00022448"/>
    </source>
</evidence>
<feature type="transmembrane region" description="Helical" evidence="11">
    <location>
        <begin position="340"/>
        <end position="360"/>
    </location>
</feature>
<dbReference type="KEGG" id="apln:108739572"/>
<evidence type="ECO:0000256" key="5">
    <source>
        <dbReference type="ARBA" id="ARBA00022692"/>
    </source>
</evidence>
<dbReference type="RefSeq" id="XP_018329048.1">
    <property type="nucleotide sequence ID" value="XM_018473546.1"/>
</dbReference>
<reference evidence="15" key="1">
    <citation type="submission" date="2025-08" db="UniProtKB">
        <authorList>
            <consortium name="RefSeq"/>
        </authorList>
    </citation>
    <scope>IDENTIFICATION</scope>
    <source>
        <tissue evidence="15">Entire body</tissue>
    </source>
</reference>
<dbReference type="InterPro" id="IPR036734">
    <property type="entry name" value="Neur_chan_lig-bd_sf"/>
</dbReference>
<comment type="caution">
    <text evidence="11">Lacks conserved residue(s) required for the propagation of feature annotation.</text>
</comment>
<dbReference type="InterPro" id="IPR006029">
    <property type="entry name" value="Neurotrans-gated_channel_TM"/>
</dbReference>
<dbReference type="AlphaFoldDB" id="A0A1W4X9H3"/>
<dbReference type="Gene3D" id="2.70.170.10">
    <property type="entry name" value="Neurotransmitter-gated ion-channel ligand-binding domain"/>
    <property type="match status" value="1"/>
</dbReference>
<evidence type="ECO:0000259" key="13">
    <source>
        <dbReference type="Pfam" id="PF02932"/>
    </source>
</evidence>
<keyword evidence="6 11" id="KW-0732">Signal</keyword>
<evidence type="ECO:0000313" key="14">
    <source>
        <dbReference type="Proteomes" id="UP000192223"/>
    </source>
</evidence>
<accession>A0A1W4X9H3</accession>
<dbReference type="GO" id="GO:0004888">
    <property type="term" value="F:transmembrane signaling receptor activity"/>
    <property type="evidence" value="ECO:0007669"/>
    <property type="project" value="InterPro"/>
</dbReference>
<organism evidence="14 15">
    <name type="scientific">Agrilus planipennis</name>
    <name type="common">Emerald ash borer</name>
    <name type="synonym">Agrilus marcopoli</name>
    <dbReference type="NCBI Taxonomy" id="224129"/>
    <lineage>
        <taxon>Eukaryota</taxon>
        <taxon>Metazoa</taxon>
        <taxon>Ecdysozoa</taxon>
        <taxon>Arthropoda</taxon>
        <taxon>Hexapoda</taxon>
        <taxon>Insecta</taxon>
        <taxon>Pterygota</taxon>
        <taxon>Neoptera</taxon>
        <taxon>Endopterygota</taxon>
        <taxon>Coleoptera</taxon>
        <taxon>Polyphaga</taxon>
        <taxon>Elateriformia</taxon>
        <taxon>Buprestoidea</taxon>
        <taxon>Buprestidae</taxon>
        <taxon>Agrilinae</taxon>
        <taxon>Agrilus</taxon>
    </lineage>
</organism>
<comment type="similarity">
    <text evidence="11">Belongs to the ligand-gated ion channel (TC 1.A.9) family.</text>
</comment>
<dbReference type="SUPFAM" id="SSF63712">
    <property type="entry name" value="Nicotinic receptor ligand binding domain-like"/>
    <property type="match status" value="1"/>
</dbReference>
<sequence length="406" mass="46321">MCPLVITFIFLIAIISDNCTEIGAVNAEPSHDPVPSLNTFDYVSVNIRNGSIYSTETTASHTTELYSATEFISSNCETNSTDNCPILCGNFDDYSQNTILDMLLDPCRYDSDVIPSSVNPLDVQVRVQVSYMDVDTESQLLKTRLQVAFGYTDPRLAYHFLSPNKSALMGEEILIRRLWTPHIYVLNEKMSNVMGLDKSDMYVTIDPSGKVELNQRISLATHCWMDLMKFPFDEQTCSVDFQLWSYDVSKAILRWRKDNPVILSPNLFITEFDLNDYKAEEAAKLRSTDLNVHYSTLRLEFNVSRQIGYYIMDFFIPSILLVITSWVSFWLQADASPARVALGTSTMLAFITLTLGQYSNFPKVPYVTLGEIWFIGCTIFIFLSITEFAFANVIWRRKQVVNIPQY</sequence>
<proteinExistence type="inferred from homology"/>
<evidence type="ECO:0000256" key="8">
    <source>
        <dbReference type="ARBA" id="ARBA00023065"/>
    </source>
</evidence>
<dbReference type="Proteomes" id="UP000192223">
    <property type="component" value="Unplaced"/>
</dbReference>
<dbReference type="PRINTS" id="PR00253">
    <property type="entry name" value="GABAARECEPTR"/>
</dbReference>
<dbReference type="InParanoid" id="A0A1W4X9H3"/>
<evidence type="ECO:0000256" key="7">
    <source>
        <dbReference type="ARBA" id="ARBA00022989"/>
    </source>
</evidence>
<dbReference type="InterPro" id="IPR018000">
    <property type="entry name" value="Neurotransmitter_ion_chnl_CS"/>
</dbReference>
<dbReference type="GO" id="GO:0005230">
    <property type="term" value="F:extracellular ligand-gated monoatomic ion channel activity"/>
    <property type="evidence" value="ECO:0007669"/>
    <property type="project" value="InterPro"/>
</dbReference>
<keyword evidence="7 11" id="KW-1133">Transmembrane helix</keyword>
<evidence type="ECO:0000256" key="10">
    <source>
        <dbReference type="ARBA" id="ARBA00023303"/>
    </source>
</evidence>
<dbReference type="PANTHER" id="PTHR18945">
    <property type="entry name" value="NEUROTRANSMITTER GATED ION CHANNEL"/>
    <property type="match status" value="1"/>
</dbReference>
<dbReference type="InterPro" id="IPR038050">
    <property type="entry name" value="Neuro_actylchol_rec"/>
</dbReference>
<dbReference type="PROSITE" id="PS00236">
    <property type="entry name" value="NEUROTR_ION_CHANNEL"/>
    <property type="match status" value="1"/>
</dbReference>
<dbReference type="GO" id="GO:0099095">
    <property type="term" value="F:ligand-gated monoatomic anion channel activity"/>
    <property type="evidence" value="ECO:0007669"/>
    <property type="project" value="UniProtKB-ARBA"/>
</dbReference>
<protein>
    <submittedName>
        <fullName evidence="15">Gamma-aminobutyric acid receptor subunit beta-2-like</fullName>
    </submittedName>
</protein>
<dbReference type="STRING" id="224129.A0A1W4X9H3"/>
<name>A0A1W4X9H3_AGRPL</name>
<dbReference type="GeneID" id="108739572"/>
<dbReference type="OrthoDB" id="3176171at2759"/>
<feature type="chain" id="PRO_5022265475" evidence="11">
    <location>
        <begin position="28"/>
        <end position="406"/>
    </location>
</feature>
<dbReference type="CDD" id="cd19049">
    <property type="entry name" value="LGIC_TM_anion"/>
    <property type="match status" value="1"/>
</dbReference>
<dbReference type="InterPro" id="IPR036719">
    <property type="entry name" value="Neuro-gated_channel_TM_sf"/>
</dbReference>
<keyword evidence="3 11" id="KW-0813">Transport</keyword>
<comment type="subcellular location">
    <subcellularLocation>
        <location evidence="2">Cell membrane</location>
    </subcellularLocation>
    <subcellularLocation>
        <location evidence="1">Membrane</location>
        <topology evidence="1">Multi-pass membrane protein</topology>
    </subcellularLocation>
</comment>
<evidence type="ECO:0000256" key="11">
    <source>
        <dbReference type="RuleBase" id="RU000687"/>
    </source>
</evidence>